<protein>
    <recommendedName>
        <fullName evidence="3">isochorismate synthase</fullName>
        <ecNumber evidence="3">5.4.4.2</ecNumber>
    </recommendedName>
    <alternativeName>
        <fullName evidence="5">Isochorismate mutase</fullName>
    </alternativeName>
</protein>
<dbReference type="InterPro" id="IPR004561">
    <property type="entry name" value="IsoChor_synthase"/>
</dbReference>
<comment type="catalytic activity">
    <reaction evidence="1">
        <text>chorismate = isochorismate</text>
        <dbReference type="Rhea" id="RHEA:18985"/>
        <dbReference type="ChEBI" id="CHEBI:29748"/>
        <dbReference type="ChEBI" id="CHEBI:29780"/>
        <dbReference type="EC" id="5.4.4.2"/>
    </reaction>
</comment>
<dbReference type="GO" id="GO:0008909">
    <property type="term" value="F:isochorismate synthase activity"/>
    <property type="evidence" value="ECO:0007669"/>
    <property type="project" value="UniProtKB-EC"/>
</dbReference>
<proteinExistence type="inferred from homology"/>
<feature type="domain" description="Chorismate-utilising enzyme C-terminal" evidence="6">
    <location>
        <begin position="202"/>
        <end position="448"/>
    </location>
</feature>
<dbReference type="Gene3D" id="3.60.120.10">
    <property type="entry name" value="Anthranilate synthase"/>
    <property type="match status" value="1"/>
</dbReference>
<dbReference type="AlphaFoldDB" id="Q7U3W9"/>
<gene>
    <name evidence="7" type="primary">menF</name>
    <name evidence="7" type="ordered locus">SYNW2308</name>
</gene>
<dbReference type="STRING" id="84588.SYNW2308"/>
<dbReference type="Pfam" id="PF00425">
    <property type="entry name" value="Chorismate_bind"/>
    <property type="match status" value="1"/>
</dbReference>
<evidence type="ECO:0000313" key="7">
    <source>
        <dbReference type="EMBL" id="CAE08823.1"/>
    </source>
</evidence>
<evidence type="ECO:0000256" key="3">
    <source>
        <dbReference type="ARBA" id="ARBA00012824"/>
    </source>
</evidence>
<dbReference type="EMBL" id="BX569695">
    <property type="protein sequence ID" value="CAE08823.1"/>
    <property type="molecule type" value="Genomic_DNA"/>
</dbReference>
<evidence type="ECO:0000256" key="4">
    <source>
        <dbReference type="ARBA" id="ARBA00023235"/>
    </source>
</evidence>
<evidence type="ECO:0000256" key="5">
    <source>
        <dbReference type="ARBA" id="ARBA00041564"/>
    </source>
</evidence>
<accession>Q7U3W9</accession>
<evidence type="ECO:0000259" key="6">
    <source>
        <dbReference type="Pfam" id="PF00425"/>
    </source>
</evidence>
<comment type="similarity">
    <text evidence="2">Belongs to the isochorismate synthase family.</text>
</comment>
<dbReference type="EC" id="5.4.4.2" evidence="3"/>
<dbReference type="InterPro" id="IPR005801">
    <property type="entry name" value="ADC_synthase"/>
</dbReference>
<dbReference type="eggNOG" id="COG1169">
    <property type="taxonomic scope" value="Bacteria"/>
</dbReference>
<dbReference type="SUPFAM" id="SSF56322">
    <property type="entry name" value="ADC synthase"/>
    <property type="match status" value="1"/>
</dbReference>
<dbReference type="RefSeq" id="WP_011129161.1">
    <property type="nucleotide sequence ID" value="NC_005070.1"/>
</dbReference>
<keyword evidence="8" id="KW-1185">Reference proteome</keyword>
<reference evidence="7 8" key="1">
    <citation type="journal article" date="2003" name="Nature">
        <title>The genome of a motile marine Synechococcus.</title>
        <authorList>
            <person name="Palenik B."/>
            <person name="Brahamsha B."/>
            <person name="Larimer F."/>
            <person name="Land M."/>
            <person name="Hauser L."/>
            <person name="Chain P."/>
            <person name="Lamerdin J."/>
            <person name="Regala W."/>
            <person name="Allen E.A."/>
            <person name="McCarren J."/>
            <person name="Paulsen I."/>
            <person name="Dufresne A."/>
            <person name="Partensky F."/>
            <person name="Webb E."/>
            <person name="Waterbury J."/>
        </authorList>
    </citation>
    <scope>NUCLEOTIDE SEQUENCE [LARGE SCALE GENOMIC DNA]</scope>
    <source>
        <strain evidence="7 8">WH8102</strain>
    </source>
</reference>
<dbReference type="HOGENOM" id="CLU_006493_8_4_3"/>
<dbReference type="PANTHER" id="PTHR42839:SF2">
    <property type="entry name" value="ISOCHORISMATE SYNTHASE ENTC"/>
    <property type="match status" value="1"/>
</dbReference>
<evidence type="ECO:0000256" key="1">
    <source>
        <dbReference type="ARBA" id="ARBA00000799"/>
    </source>
</evidence>
<name>Q7U3W9_PARMW</name>
<organism evidence="7 8">
    <name type="scientific">Parasynechococcus marenigrum (strain WH8102)</name>
    <dbReference type="NCBI Taxonomy" id="84588"/>
    <lineage>
        <taxon>Bacteria</taxon>
        <taxon>Bacillati</taxon>
        <taxon>Cyanobacteriota</taxon>
        <taxon>Cyanophyceae</taxon>
        <taxon>Synechococcales</taxon>
        <taxon>Prochlorococcaceae</taxon>
        <taxon>Parasynechococcus</taxon>
        <taxon>Parasynechococcus marenigrum</taxon>
    </lineage>
</organism>
<dbReference type="NCBIfam" id="TIGR00543">
    <property type="entry name" value="isochor_syn"/>
    <property type="match status" value="1"/>
</dbReference>
<keyword evidence="4 7" id="KW-0413">Isomerase</keyword>
<dbReference type="InterPro" id="IPR015890">
    <property type="entry name" value="Chorismate_C"/>
</dbReference>
<evidence type="ECO:0000313" key="8">
    <source>
        <dbReference type="Proteomes" id="UP000001422"/>
    </source>
</evidence>
<dbReference type="PANTHER" id="PTHR42839">
    <property type="entry name" value="ISOCHORISMATE SYNTHASE ENTC"/>
    <property type="match status" value="1"/>
</dbReference>
<dbReference type="KEGG" id="syw:SYNW2308"/>
<evidence type="ECO:0000256" key="2">
    <source>
        <dbReference type="ARBA" id="ARBA00005297"/>
    </source>
</evidence>
<dbReference type="Proteomes" id="UP000001422">
    <property type="component" value="Chromosome"/>
</dbReference>
<sequence length="468" mass="51971">MSADCSFSSVLEASQQGWMSSGGEDTLLSLALPLDGIDPLHALPVLADQASFQMLMDGAPGLCLAAAGSCQQLELAGARRFELAQRFTDLSLNRLVDTRAISPAQARPRVLLRFRFFEQVGEHHHGAMHPPAVEAVLPRWQLTRQGRRGWLRLNGVVNSAAEARELAEQLWLKCEQLQADLPFITSSRSPTQLANGNPDLWKQRYSRAVERGIELVNGGELHKLVLAVRHTIDLDNRFNPLPLLQRLRRQQAGSCRFQWQREADDVFFGASPERLLSLRGGWLRSDALAGTAGEGDDGMQLLRSDKDRREHELVVDTLTNQLRQMGLTPCRRRQPQLARHGQLTHLHTPITAEVQGRSALSLAEQLHPTPAVAGLPRREAMAWLRTLEPFERGCYAAPIGWIDSAGDAELRVAIRCGHARGRHLDLTAGAGLVRGSIAERERQEVELKLAVLADQLKLQTSERNRSIV</sequence>